<dbReference type="AlphaFoldDB" id="A0A3A9ZJU0"/>
<evidence type="ECO:0000256" key="1">
    <source>
        <dbReference type="SAM" id="Coils"/>
    </source>
</evidence>
<accession>A0A3A9ZJU0</accession>
<dbReference type="InterPro" id="IPR005506">
    <property type="entry name" value="DUF312_ALF"/>
</dbReference>
<organism evidence="4 5">
    <name type="scientific">Micromonospora endolithica</name>
    <dbReference type="NCBI Taxonomy" id="230091"/>
    <lineage>
        <taxon>Bacteria</taxon>
        <taxon>Bacillati</taxon>
        <taxon>Actinomycetota</taxon>
        <taxon>Actinomycetes</taxon>
        <taxon>Micromonosporales</taxon>
        <taxon>Micromonosporaceae</taxon>
        <taxon>Micromonospora</taxon>
    </lineage>
</organism>
<dbReference type="RefSeq" id="WP_120727727.1">
    <property type="nucleotide sequence ID" value="NZ_RBAK01000003.1"/>
</dbReference>
<feature type="region of interest" description="Disordered" evidence="2">
    <location>
        <begin position="347"/>
        <end position="374"/>
    </location>
</feature>
<name>A0A3A9ZJU0_9ACTN</name>
<protein>
    <submittedName>
        <fullName evidence="4">Uncharacterized protein</fullName>
    </submittedName>
</protein>
<evidence type="ECO:0000256" key="3">
    <source>
        <dbReference type="SAM" id="SignalP"/>
    </source>
</evidence>
<feature type="compositionally biased region" description="Pro residues" evidence="2">
    <location>
        <begin position="354"/>
        <end position="374"/>
    </location>
</feature>
<feature type="chain" id="PRO_5039608089" evidence="3">
    <location>
        <begin position="37"/>
        <end position="374"/>
    </location>
</feature>
<sequence length="374" mass="39772">MFSITLRSFALFAASTVVVGLPVAVQPAAGATPAVAATAADPTDRYRALVRRLADNDPRWEVQTAAWSALISDVPTAVTDFLTPGGGYEKARARASQNASRNNLLISRTIATTTPTTSPIVHLTAVRASHGTLAEKDRYVRTGLKEAQDLDAKHSPVEQAKQQAQQDRDYVADIAVHGSGAWVRAAAQRAIQKGTDNDIQEFFKYAWASAGDCDLQAFRMNLVEQDLTYRHRLAQLIVLAEQAQQAYEQASEAAKDKAAADARSAWTTAADTAAATQASWLANQQLAATQAQAWQQVRDFALTASTQQNWPAIADKAAGTSGSWTDEVTWAQNQAAEWTALYESAKASAEAIPAPGPTSSPSPAPSSPSPAPAA</sequence>
<keyword evidence="3" id="KW-0732">Signal</keyword>
<dbReference type="OrthoDB" id="3294255at2"/>
<reference evidence="4 5" key="1">
    <citation type="journal article" date="2004" name="Syst. Appl. Microbiol.">
        <title>Cryptoendolithic actinomycetes from antarctic sandstone rock samples: Micromonospora endolithica sp. nov. and two isolates related to Micromonospora coerulea Jensen 1932.</title>
        <authorList>
            <person name="Hirsch P."/>
            <person name="Mevs U."/>
            <person name="Kroppenstedt R.M."/>
            <person name="Schumann P."/>
            <person name="Stackebrandt E."/>
        </authorList>
    </citation>
    <scope>NUCLEOTIDE SEQUENCE [LARGE SCALE GENOMIC DNA]</scope>
    <source>
        <strain evidence="4 5">JCM 12677</strain>
    </source>
</reference>
<feature type="signal peptide" evidence="3">
    <location>
        <begin position="1"/>
        <end position="36"/>
    </location>
</feature>
<proteinExistence type="predicted"/>
<feature type="coiled-coil region" evidence="1">
    <location>
        <begin position="233"/>
        <end position="260"/>
    </location>
</feature>
<evidence type="ECO:0000256" key="2">
    <source>
        <dbReference type="SAM" id="MobiDB-lite"/>
    </source>
</evidence>
<dbReference type="Proteomes" id="UP000281726">
    <property type="component" value="Unassembled WGS sequence"/>
</dbReference>
<dbReference type="EMBL" id="RBAK01000003">
    <property type="protein sequence ID" value="RKN48479.1"/>
    <property type="molecule type" value="Genomic_DNA"/>
</dbReference>
<keyword evidence="1" id="KW-0175">Coiled coil</keyword>
<keyword evidence="5" id="KW-1185">Reference proteome</keyword>
<dbReference type="Pfam" id="PF03752">
    <property type="entry name" value="ALF"/>
    <property type="match status" value="1"/>
</dbReference>
<evidence type="ECO:0000313" key="4">
    <source>
        <dbReference type="EMBL" id="RKN48479.1"/>
    </source>
</evidence>
<evidence type="ECO:0000313" key="5">
    <source>
        <dbReference type="Proteomes" id="UP000281726"/>
    </source>
</evidence>
<gene>
    <name evidence="4" type="ORF">D7223_10830</name>
</gene>
<comment type="caution">
    <text evidence="4">The sequence shown here is derived from an EMBL/GenBank/DDBJ whole genome shotgun (WGS) entry which is preliminary data.</text>
</comment>